<sequence>MTYTSFNPIQTQTTVQQNQPLTLKQGQVFHGTIKKLYPDQMAEIQIGSHKLFAKLETPLKAGDSHFFQVSNMNPQAELKVVSGPMSPSLGQTQQIQQLLDVMNLPKSTEIQQILSHFVKQQIPISKDQLLNAEVWIKNLSNGMTKDEAMSALQKMIELKMPYTNEVFKALIMGTKTSGMSASLQTFMQQLANETNIEVQTKSNLMQQLQQITKPLEQEVGGVALARTLQVLTNPSETNANKLQALNLMKEAGVIPKSATVQNWLSHSFGQITSQNNDATNQSTAGQLIQLISKINGENISQTLNQVKSWIGDQQLLTASQKVELQQVIARFEKLPHVGNSSELFAKQVHEQLMKAFSTNATSQLFTTDQAGLSSKEHLASLLQPNHVNSALLLNVAQKGNDSSQPPVQNMMLQVEAQVQDGINRGAMEQAIKSVLKDLGLSYEAALNQKESNTQTINQTLKPQLLSLLQDPVISQGLRESADHLMARLNGMQLLSGENGHQHQIVMQIPLQFFGKQMDATLQWNGRMKEDGKIDSNYARILFYLDMDSLNETVIDMHVQNRIVTITVFNENEHLNLLAEPLKASLKEGLREKEYQLSGVFLKPMIPKQSHGKTIPIQQKNLQQTGVDIRI</sequence>
<evidence type="ECO:0000313" key="2">
    <source>
        <dbReference type="Proteomes" id="UP000274033"/>
    </source>
</evidence>
<dbReference type="OrthoDB" id="2351076at2"/>
<evidence type="ECO:0000313" key="1">
    <source>
        <dbReference type="EMBL" id="RQW74979.1"/>
    </source>
</evidence>
<accession>A0A3N9UFL5</accession>
<gene>
    <name evidence="1" type="ORF">EBB45_08350</name>
</gene>
<dbReference type="RefSeq" id="WP_124764026.1">
    <property type="nucleotide sequence ID" value="NZ_JAFBDY010000005.1"/>
</dbReference>
<dbReference type="Proteomes" id="UP000274033">
    <property type="component" value="Unassembled WGS sequence"/>
</dbReference>
<name>A0A3N9UFL5_9BACI</name>
<comment type="caution">
    <text evidence="1">The sequence shown here is derived from an EMBL/GenBank/DDBJ whole genome shotgun (WGS) entry which is preliminary data.</text>
</comment>
<reference evidence="1 2" key="1">
    <citation type="journal article" date="2013" name="J. Microbiol.">
        <title>Lysinibacillus chungkukjangi sp. nov., isolated from Chungkukjang, Korean fermented soybean food.</title>
        <authorList>
            <person name="Kim S.J."/>
            <person name="Jang Y.H."/>
            <person name="Hamada M."/>
            <person name="Ahn J.H."/>
            <person name="Weon H.Y."/>
            <person name="Suzuki K."/>
            <person name="Whang K.S."/>
            <person name="Kwon S.W."/>
        </authorList>
    </citation>
    <scope>NUCLEOTIDE SEQUENCE [LARGE SCALE GENOMIC DNA]</scope>
    <source>
        <strain evidence="1 2">MCCC 1A12701</strain>
    </source>
</reference>
<proteinExistence type="predicted"/>
<organism evidence="1 2">
    <name type="scientific">Lysinibacillus composti</name>
    <dbReference type="NCBI Taxonomy" id="720633"/>
    <lineage>
        <taxon>Bacteria</taxon>
        <taxon>Bacillati</taxon>
        <taxon>Bacillota</taxon>
        <taxon>Bacilli</taxon>
        <taxon>Bacillales</taxon>
        <taxon>Bacillaceae</taxon>
        <taxon>Lysinibacillus</taxon>
    </lineage>
</organism>
<protein>
    <submittedName>
        <fullName evidence="1">Uncharacterized protein</fullName>
    </submittedName>
</protein>
<dbReference type="AlphaFoldDB" id="A0A3N9UFL5"/>
<keyword evidence="2" id="KW-1185">Reference proteome</keyword>
<dbReference type="EMBL" id="RRCT01000006">
    <property type="protein sequence ID" value="RQW74979.1"/>
    <property type="molecule type" value="Genomic_DNA"/>
</dbReference>